<keyword evidence="8" id="KW-1185">Reference proteome</keyword>
<dbReference type="EMBL" id="JBHTJS010000007">
    <property type="protein sequence ID" value="MFD1007183.1"/>
    <property type="molecule type" value="Genomic_DNA"/>
</dbReference>
<protein>
    <recommendedName>
        <fullName evidence="1">aconitate hydratase</fullName>
        <ecNumber evidence="1">4.2.1.3</ecNumber>
    </recommendedName>
</protein>
<keyword evidence="3" id="KW-0408">Iron</keyword>
<reference evidence="8" key="1">
    <citation type="journal article" date="2019" name="Int. J. Syst. Evol. Microbiol.">
        <title>The Global Catalogue of Microorganisms (GCM) 10K type strain sequencing project: providing services to taxonomists for standard genome sequencing and annotation.</title>
        <authorList>
            <consortium name="The Broad Institute Genomics Platform"/>
            <consortium name="The Broad Institute Genome Sequencing Center for Infectious Disease"/>
            <person name="Wu L."/>
            <person name="Ma J."/>
        </authorList>
    </citation>
    <scope>NUCLEOTIDE SEQUENCE [LARGE SCALE GENOMIC DNA]</scope>
    <source>
        <strain evidence="8">CCUG 60525</strain>
    </source>
</reference>
<evidence type="ECO:0000259" key="6">
    <source>
        <dbReference type="Pfam" id="PF00330"/>
    </source>
</evidence>
<dbReference type="EC" id="4.2.1.3" evidence="1"/>
<proteinExistence type="predicted"/>
<sequence length="59" mass="6202">MAITSCTNTSNRSVLMAAGLLAKAAVEKGLTRAAWVKSSLALSSKVVTDYLIKVGLMPY</sequence>
<name>A0ABW3KDZ5_9GAMM</name>
<dbReference type="Proteomes" id="UP001597048">
    <property type="component" value="Unassembled WGS sequence"/>
</dbReference>
<dbReference type="PANTHER" id="PTHR11670">
    <property type="entry name" value="ACONITASE/IRON-RESPONSIVE ELEMENT FAMILY MEMBER"/>
    <property type="match status" value="1"/>
</dbReference>
<dbReference type="SUPFAM" id="SSF53732">
    <property type="entry name" value="Aconitase iron-sulfur domain"/>
    <property type="match status" value="1"/>
</dbReference>
<evidence type="ECO:0000256" key="3">
    <source>
        <dbReference type="ARBA" id="ARBA00023004"/>
    </source>
</evidence>
<dbReference type="Pfam" id="PF00330">
    <property type="entry name" value="Aconitase"/>
    <property type="match status" value="1"/>
</dbReference>
<evidence type="ECO:0000313" key="8">
    <source>
        <dbReference type="Proteomes" id="UP001597048"/>
    </source>
</evidence>
<evidence type="ECO:0000313" key="7">
    <source>
        <dbReference type="EMBL" id="MFD1007183.1"/>
    </source>
</evidence>
<comment type="catalytic activity">
    <reaction evidence="5">
        <text>citrate = D-threo-isocitrate</text>
        <dbReference type="Rhea" id="RHEA:10336"/>
        <dbReference type="ChEBI" id="CHEBI:15562"/>
        <dbReference type="ChEBI" id="CHEBI:16947"/>
        <dbReference type="EC" id="4.2.1.3"/>
    </reaction>
</comment>
<comment type="caution">
    <text evidence="7">The sequence shown here is derived from an EMBL/GenBank/DDBJ whole genome shotgun (WGS) entry which is preliminary data.</text>
</comment>
<dbReference type="RefSeq" id="WP_379557106.1">
    <property type="nucleotide sequence ID" value="NZ_JBHTJS010000007.1"/>
</dbReference>
<dbReference type="Gene3D" id="3.30.499.10">
    <property type="entry name" value="Aconitase, domain 3"/>
    <property type="match status" value="1"/>
</dbReference>
<evidence type="ECO:0000256" key="4">
    <source>
        <dbReference type="ARBA" id="ARBA00023014"/>
    </source>
</evidence>
<dbReference type="InterPro" id="IPR015931">
    <property type="entry name" value="Acnase/IPM_dHydase_lsu_aba_1/3"/>
</dbReference>
<dbReference type="InterPro" id="IPR001030">
    <property type="entry name" value="Acoase/IPM_deHydtase_lsu_aba"/>
</dbReference>
<evidence type="ECO:0000256" key="5">
    <source>
        <dbReference type="ARBA" id="ARBA00023501"/>
    </source>
</evidence>
<keyword evidence="2" id="KW-0479">Metal-binding</keyword>
<gene>
    <name evidence="7" type="ORF">ACFQ1C_03295</name>
</gene>
<evidence type="ECO:0000256" key="2">
    <source>
        <dbReference type="ARBA" id="ARBA00022723"/>
    </source>
</evidence>
<feature type="domain" description="Aconitase/3-isopropylmalate dehydratase large subunit alpha/beta/alpha" evidence="6">
    <location>
        <begin position="2"/>
        <end position="58"/>
    </location>
</feature>
<organism evidence="7 8">
    <name type="scientific">Oceanisphaera ostreae</name>
    <dbReference type="NCBI Taxonomy" id="914151"/>
    <lineage>
        <taxon>Bacteria</taxon>
        <taxon>Pseudomonadati</taxon>
        <taxon>Pseudomonadota</taxon>
        <taxon>Gammaproteobacteria</taxon>
        <taxon>Aeromonadales</taxon>
        <taxon>Aeromonadaceae</taxon>
        <taxon>Oceanisphaera</taxon>
    </lineage>
</organism>
<accession>A0ABW3KDZ5</accession>
<dbReference type="InterPro" id="IPR006249">
    <property type="entry name" value="Aconitase/IRP2"/>
</dbReference>
<evidence type="ECO:0000256" key="1">
    <source>
        <dbReference type="ARBA" id="ARBA00012926"/>
    </source>
</evidence>
<keyword evidence="4" id="KW-0411">Iron-sulfur</keyword>
<dbReference type="InterPro" id="IPR036008">
    <property type="entry name" value="Aconitase_4Fe-4S_dom"/>
</dbReference>